<evidence type="ECO:0000259" key="1">
    <source>
        <dbReference type="PROSITE" id="PS51340"/>
    </source>
</evidence>
<dbReference type="EMBL" id="MKQR01000026">
    <property type="protein sequence ID" value="OLR90892.1"/>
    <property type="molecule type" value="Genomic_DNA"/>
</dbReference>
<dbReference type="STRING" id="1193682.BJP25_30510"/>
<name>A0A1Q9LFS6_9PSEU</name>
<dbReference type="RefSeq" id="WP_075977564.1">
    <property type="nucleotide sequence ID" value="NZ_MKQR01000026.1"/>
</dbReference>
<dbReference type="GO" id="GO:0030151">
    <property type="term" value="F:molybdenum ion binding"/>
    <property type="evidence" value="ECO:0007669"/>
    <property type="project" value="InterPro"/>
</dbReference>
<accession>A0A1Q9LFS6</accession>
<proteinExistence type="predicted"/>
<comment type="caution">
    <text evidence="2">The sequence shown here is derived from an EMBL/GenBank/DDBJ whole genome shotgun (WGS) entry which is preliminary data.</text>
</comment>
<dbReference type="PANTHER" id="PTHR14237">
    <property type="entry name" value="MOLYBDOPTERIN COFACTOR SULFURASE MOSC"/>
    <property type="match status" value="1"/>
</dbReference>
<dbReference type="AlphaFoldDB" id="A0A1Q9LFS6"/>
<dbReference type="Pfam" id="PF03473">
    <property type="entry name" value="MOSC"/>
    <property type="match status" value="1"/>
</dbReference>
<dbReference type="Pfam" id="PF03476">
    <property type="entry name" value="MOSC_N"/>
    <property type="match status" value="1"/>
</dbReference>
<sequence>MPTVSALITYPVKGFAGVPLDRAEVGGTGLPGDRLLMVVSAEDGSFHSQRTLPAMAAVRPEPVPGGLRLRAGGDEHELVVRVDGPRRPVSLFGRWFGTGVDQGDEVAAWCSGVLGADVRLVRVPPDHDRDGFGVHPGKVGFADAHAVLLTSTASLDHLNDRIAGAGAEPVPMDRFRPNVVVTGWPDPHTEDDVRVLDIGSARFGFAVRCVRCAVPMVDQATGTRRGPEPIRALASYRREPDHDNRVSFGAKLAVLRPGVLAVGEPVLVREWAPVSPA</sequence>
<reference evidence="2 3" key="1">
    <citation type="submission" date="2016-10" db="EMBL/GenBank/DDBJ databases">
        <title>The Draft Genome Sequence of Actinokineospora bangkokensis 44EHWT reveals the biosynthetic pathway of antifungal compounds Thailandins with unusual extender unit butylmalonyl-CoA.</title>
        <authorList>
            <person name="Greule A."/>
            <person name="Intra B."/>
            <person name="Flemming S."/>
            <person name="Rommel M.G."/>
            <person name="Panbangred W."/>
            <person name="Bechthold A."/>
        </authorList>
    </citation>
    <scope>NUCLEOTIDE SEQUENCE [LARGE SCALE GENOMIC DNA]</scope>
    <source>
        <strain evidence="2 3">44EHW</strain>
    </source>
</reference>
<dbReference type="Proteomes" id="UP000186040">
    <property type="component" value="Unassembled WGS sequence"/>
</dbReference>
<evidence type="ECO:0000313" key="2">
    <source>
        <dbReference type="EMBL" id="OLR90892.1"/>
    </source>
</evidence>
<keyword evidence="3" id="KW-1185">Reference proteome</keyword>
<dbReference type="InterPro" id="IPR005303">
    <property type="entry name" value="MOCOS_middle"/>
</dbReference>
<dbReference type="GO" id="GO:0003824">
    <property type="term" value="F:catalytic activity"/>
    <property type="evidence" value="ECO:0007669"/>
    <property type="project" value="InterPro"/>
</dbReference>
<dbReference type="InterPro" id="IPR005302">
    <property type="entry name" value="MoCF_Sase_C"/>
</dbReference>
<dbReference type="PROSITE" id="PS51340">
    <property type="entry name" value="MOSC"/>
    <property type="match status" value="1"/>
</dbReference>
<evidence type="ECO:0000313" key="3">
    <source>
        <dbReference type="Proteomes" id="UP000186040"/>
    </source>
</evidence>
<gene>
    <name evidence="2" type="ORF">BJP25_30510</name>
</gene>
<dbReference type="PANTHER" id="PTHR14237:SF19">
    <property type="entry name" value="MITOCHONDRIAL AMIDOXIME REDUCING COMPONENT 1"/>
    <property type="match status" value="1"/>
</dbReference>
<dbReference type="InterPro" id="IPR011037">
    <property type="entry name" value="Pyrv_Knase-like_insert_dom_sf"/>
</dbReference>
<dbReference type="SUPFAM" id="SSF50800">
    <property type="entry name" value="PK beta-barrel domain-like"/>
    <property type="match status" value="1"/>
</dbReference>
<organism evidence="2 3">
    <name type="scientific">Actinokineospora bangkokensis</name>
    <dbReference type="NCBI Taxonomy" id="1193682"/>
    <lineage>
        <taxon>Bacteria</taxon>
        <taxon>Bacillati</taxon>
        <taxon>Actinomycetota</taxon>
        <taxon>Actinomycetes</taxon>
        <taxon>Pseudonocardiales</taxon>
        <taxon>Pseudonocardiaceae</taxon>
        <taxon>Actinokineospora</taxon>
    </lineage>
</organism>
<protein>
    <submittedName>
        <fullName evidence="2">MOSC domain-containing protein</fullName>
    </submittedName>
</protein>
<dbReference type="GO" id="GO:0030170">
    <property type="term" value="F:pyridoxal phosphate binding"/>
    <property type="evidence" value="ECO:0007669"/>
    <property type="project" value="InterPro"/>
</dbReference>
<feature type="domain" description="MOSC" evidence="1">
    <location>
        <begin position="118"/>
        <end position="269"/>
    </location>
</feature>
<dbReference type="SUPFAM" id="SSF141673">
    <property type="entry name" value="MOSC N-terminal domain-like"/>
    <property type="match status" value="1"/>
</dbReference>